<sequence>MDYSFEDLENDLEIGHEIHFVYKGQEYSISCSHDGWHLSEFYKDYQTF</sequence>
<dbReference type="Proteomes" id="UP000023566">
    <property type="component" value="Chromosome"/>
</dbReference>
<gene>
    <name evidence="1" type="ORF">H839_06204</name>
</gene>
<comment type="caution">
    <text evidence="1">The sequence shown here is derived from an EMBL/GenBank/DDBJ whole genome shotgun (WGS) entry which is preliminary data.</text>
</comment>
<evidence type="ECO:0000313" key="2">
    <source>
        <dbReference type="Proteomes" id="UP000023566"/>
    </source>
</evidence>
<evidence type="ECO:0000313" key="1">
    <source>
        <dbReference type="EMBL" id="EZP77212.1"/>
    </source>
</evidence>
<dbReference type="EMBL" id="AOTZ01000004">
    <property type="protein sequence ID" value="EZP77212.1"/>
    <property type="molecule type" value="Genomic_DNA"/>
</dbReference>
<organism evidence="1 2">
    <name type="scientific">Parageobacillus genomosp. 1</name>
    <dbReference type="NCBI Taxonomy" id="1295642"/>
    <lineage>
        <taxon>Bacteria</taxon>
        <taxon>Bacillati</taxon>
        <taxon>Bacillota</taxon>
        <taxon>Bacilli</taxon>
        <taxon>Bacillales</taxon>
        <taxon>Anoxybacillaceae</taxon>
        <taxon>Parageobacillus</taxon>
    </lineage>
</organism>
<protein>
    <submittedName>
        <fullName evidence="1">Uncharacterized protein</fullName>
    </submittedName>
</protein>
<name>A0ABC9VF92_9BACL</name>
<proteinExistence type="predicted"/>
<keyword evidence="2" id="KW-1185">Reference proteome</keyword>
<accession>A0ABC9VF92</accession>
<reference evidence="1 2" key="1">
    <citation type="journal article" date="2014" name="Appl. Microbiol. Biotechnol.">
        <title>Transformable facultative thermophile Geobacillus stearothermophilus NUB3621 as a host strain for metabolic engineering.</title>
        <authorList>
            <person name="Blanchard K."/>
            <person name="Robic S."/>
            <person name="Matsumura I."/>
        </authorList>
    </citation>
    <scope>NUCLEOTIDE SEQUENCE [LARGE SCALE GENOMIC DNA]</scope>
    <source>
        <strain evidence="1 2">NUB3621</strain>
    </source>
</reference>
<dbReference type="AlphaFoldDB" id="A0ABC9VF92"/>